<feature type="domain" description="Nitroreductase" evidence="3">
    <location>
        <begin position="196"/>
        <end position="250"/>
    </location>
</feature>
<evidence type="ECO:0000313" key="5">
    <source>
        <dbReference type="Proteomes" id="UP001597277"/>
    </source>
</evidence>
<dbReference type="SUPFAM" id="SSF55469">
    <property type="entry name" value="FMN-dependent nitroreductase-like"/>
    <property type="match status" value="1"/>
</dbReference>
<dbReference type="PANTHER" id="PTHR43673">
    <property type="entry name" value="NAD(P)H NITROREDUCTASE YDGI-RELATED"/>
    <property type="match status" value="1"/>
</dbReference>
<dbReference type="InterPro" id="IPR000415">
    <property type="entry name" value="Nitroreductase-like"/>
</dbReference>
<gene>
    <name evidence="4" type="ORF">ACFSE6_04080</name>
</gene>
<dbReference type="InterPro" id="IPR029479">
    <property type="entry name" value="Nitroreductase"/>
</dbReference>
<dbReference type="Pfam" id="PF00881">
    <property type="entry name" value="Nitroreductase"/>
    <property type="match status" value="2"/>
</dbReference>
<keyword evidence="5" id="KW-1185">Reference proteome</keyword>
<comment type="similarity">
    <text evidence="1">Belongs to the nitroreductase family.</text>
</comment>
<evidence type="ECO:0000313" key="4">
    <source>
        <dbReference type="EMBL" id="MFD1716998.1"/>
    </source>
</evidence>
<dbReference type="RefSeq" id="WP_388002441.1">
    <property type="nucleotide sequence ID" value="NZ_JBHUEE010000002.1"/>
</dbReference>
<evidence type="ECO:0000256" key="1">
    <source>
        <dbReference type="ARBA" id="ARBA00007118"/>
    </source>
</evidence>
<sequence>MLQKLKKTVKDVLAVPAVRKAYEAGNRAVLGAVGSNRLAATLYSFPGFATFNREQYAVLAGRRAYYAHLNQARPTHVELRRNIHRLEKGILMQPRRDVFARDYIEETVDFYLVAVRGRTEGATQSIDEVELRWAHDVLRTYFTLVRPGDAAVDRARTTFEAAPVPGPVAPEATIRPYPHGSIERSDVTYDQLLALARQRRSVRWFLDKPVPRDLIDKALVVGREAPTACNRLPYEYLVYDDPELVRKVAAIPFGTGGYAHQIPTIVVVKGRLDSYFSPRDRHAIYIDAALATMGFVLALETLGLSSSIINWPDFEPLELKMQKTLGLEVHDRVVCLIAVGYPQPESLVASSPKKSLEVLRSYNAVPE</sequence>
<dbReference type="PANTHER" id="PTHR43673:SF10">
    <property type="entry name" value="NADH DEHYDROGENASE_NAD(P)H NITROREDUCTASE XCC3605-RELATED"/>
    <property type="match status" value="1"/>
</dbReference>
<dbReference type="CDD" id="cd02062">
    <property type="entry name" value="Nitro_FMN_reductase"/>
    <property type="match status" value="1"/>
</dbReference>
<organism evidence="4 5">
    <name type="scientific">Georgenia deserti</name>
    <dbReference type="NCBI Taxonomy" id="2093781"/>
    <lineage>
        <taxon>Bacteria</taxon>
        <taxon>Bacillati</taxon>
        <taxon>Actinomycetota</taxon>
        <taxon>Actinomycetes</taxon>
        <taxon>Micrococcales</taxon>
        <taxon>Bogoriellaceae</taxon>
        <taxon>Georgenia</taxon>
    </lineage>
</organism>
<keyword evidence="2" id="KW-0560">Oxidoreductase</keyword>
<feature type="domain" description="Nitroreductase" evidence="3">
    <location>
        <begin position="259"/>
        <end position="341"/>
    </location>
</feature>
<evidence type="ECO:0000256" key="2">
    <source>
        <dbReference type="ARBA" id="ARBA00023002"/>
    </source>
</evidence>
<dbReference type="EMBL" id="JBHUEE010000002">
    <property type="protein sequence ID" value="MFD1716998.1"/>
    <property type="molecule type" value="Genomic_DNA"/>
</dbReference>
<dbReference type="Gene3D" id="3.40.109.10">
    <property type="entry name" value="NADH Oxidase"/>
    <property type="match status" value="1"/>
</dbReference>
<evidence type="ECO:0000259" key="3">
    <source>
        <dbReference type="Pfam" id="PF00881"/>
    </source>
</evidence>
<name>A0ABW4L2F5_9MICO</name>
<accession>A0ABW4L2F5</accession>
<dbReference type="Proteomes" id="UP001597277">
    <property type="component" value="Unassembled WGS sequence"/>
</dbReference>
<proteinExistence type="inferred from homology"/>
<protein>
    <submittedName>
        <fullName evidence="4">Nitroreductase family protein</fullName>
    </submittedName>
</protein>
<reference evidence="5" key="1">
    <citation type="journal article" date="2019" name="Int. J. Syst. Evol. Microbiol.">
        <title>The Global Catalogue of Microorganisms (GCM) 10K type strain sequencing project: providing services to taxonomists for standard genome sequencing and annotation.</title>
        <authorList>
            <consortium name="The Broad Institute Genomics Platform"/>
            <consortium name="The Broad Institute Genome Sequencing Center for Infectious Disease"/>
            <person name="Wu L."/>
            <person name="Ma J."/>
        </authorList>
    </citation>
    <scope>NUCLEOTIDE SEQUENCE [LARGE SCALE GENOMIC DNA]</scope>
    <source>
        <strain evidence="5">JCM 17130</strain>
    </source>
</reference>
<comment type="caution">
    <text evidence="4">The sequence shown here is derived from an EMBL/GenBank/DDBJ whole genome shotgun (WGS) entry which is preliminary data.</text>
</comment>